<accession>A0AAV4ARW3</accession>
<reference evidence="2 3" key="1">
    <citation type="journal article" date="2021" name="Elife">
        <title>Chloroplast acquisition without the gene transfer in kleptoplastic sea slugs, Plakobranchus ocellatus.</title>
        <authorList>
            <person name="Maeda T."/>
            <person name="Takahashi S."/>
            <person name="Yoshida T."/>
            <person name="Shimamura S."/>
            <person name="Takaki Y."/>
            <person name="Nagai Y."/>
            <person name="Toyoda A."/>
            <person name="Suzuki Y."/>
            <person name="Arimoto A."/>
            <person name="Ishii H."/>
            <person name="Satoh N."/>
            <person name="Nishiyama T."/>
            <person name="Hasebe M."/>
            <person name="Maruyama T."/>
            <person name="Minagawa J."/>
            <person name="Obokata J."/>
            <person name="Shigenobu S."/>
        </authorList>
    </citation>
    <scope>NUCLEOTIDE SEQUENCE [LARGE SCALE GENOMIC DNA]</scope>
</reference>
<feature type="region of interest" description="Disordered" evidence="1">
    <location>
        <begin position="51"/>
        <end position="71"/>
    </location>
</feature>
<evidence type="ECO:0000313" key="2">
    <source>
        <dbReference type="EMBL" id="GFO08864.1"/>
    </source>
</evidence>
<organism evidence="2 3">
    <name type="scientific">Plakobranchus ocellatus</name>
    <dbReference type="NCBI Taxonomy" id="259542"/>
    <lineage>
        <taxon>Eukaryota</taxon>
        <taxon>Metazoa</taxon>
        <taxon>Spiralia</taxon>
        <taxon>Lophotrochozoa</taxon>
        <taxon>Mollusca</taxon>
        <taxon>Gastropoda</taxon>
        <taxon>Heterobranchia</taxon>
        <taxon>Euthyneura</taxon>
        <taxon>Panpulmonata</taxon>
        <taxon>Sacoglossa</taxon>
        <taxon>Placobranchoidea</taxon>
        <taxon>Plakobranchidae</taxon>
        <taxon>Plakobranchus</taxon>
    </lineage>
</organism>
<dbReference type="EMBL" id="BLXT01004001">
    <property type="protein sequence ID" value="GFO08864.1"/>
    <property type="molecule type" value="Genomic_DNA"/>
</dbReference>
<name>A0AAV4ARW3_9GAST</name>
<proteinExistence type="predicted"/>
<evidence type="ECO:0000313" key="3">
    <source>
        <dbReference type="Proteomes" id="UP000735302"/>
    </source>
</evidence>
<gene>
    <name evidence="2" type="ORF">PoB_003536900</name>
</gene>
<comment type="caution">
    <text evidence="2">The sequence shown here is derived from an EMBL/GenBank/DDBJ whole genome shotgun (WGS) entry which is preliminary data.</text>
</comment>
<evidence type="ECO:0000256" key="1">
    <source>
        <dbReference type="SAM" id="MobiDB-lite"/>
    </source>
</evidence>
<sequence length="71" mass="8215">MRPEVTTSHRQLRVDQYEEVNARQSNVYEVPVELVQHESMSPNVDIMQQAHTTIPHSSKKPTTLRTDLTQT</sequence>
<dbReference type="AlphaFoldDB" id="A0AAV4ARW3"/>
<dbReference type="Proteomes" id="UP000735302">
    <property type="component" value="Unassembled WGS sequence"/>
</dbReference>
<keyword evidence="3" id="KW-1185">Reference proteome</keyword>
<protein>
    <submittedName>
        <fullName evidence="2">Uncharacterized protein</fullName>
    </submittedName>
</protein>